<keyword evidence="3 11" id="KW-0436">Ligase</keyword>
<protein>
    <recommendedName>
        <fullName evidence="11">Alanine--tRNA ligase</fullName>
        <ecNumber evidence="11">6.1.1.7</ecNumber>
    </recommendedName>
    <alternativeName>
        <fullName evidence="11">Alanyl-tRNA synthetase</fullName>
        <shortName evidence="11">AlaRS</shortName>
    </alternativeName>
</protein>
<feature type="binding site" evidence="11">
    <location>
        <position position="593"/>
    </location>
    <ligand>
        <name>Zn(2+)</name>
        <dbReference type="ChEBI" id="CHEBI:29105"/>
    </ligand>
</feature>
<comment type="catalytic activity">
    <reaction evidence="11">
        <text>tRNA(Ala) + L-alanine + ATP = L-alanyl-tRNA(Ala) + AMP + diphosphate</text>
        <dbReference type="Rhea" id="RHEA:12540"/>
        <dbReference type="Rhea" id="RHEA-COMP:9657"/>
        <dbReference type="Rhea" id="RHEA-COMP:9923"/>
        <dbReference type="ChEBI" id="CHEBI:30616"/>
        <dbReference type="ChEBI" id="CHEBI:33019"/>
        <dbReference type="ChEBI" id="CHEBI:57972"/>
        <dbReference type="ChEBI" id="CHEBI:78442"/>
        <dbReference type="ChEBI" id="CHEBI:78497"/>
        <dbReference type="ChEBI" id="CHEBI:456215"/>
        <dbReference type="EC" id="6.1.1.7"/>
    </reaction>
</comment>
<dbReference type="InterPro" id="IPR050058">
    <property type="entry name" value="Ala-tRNA_ligase"/>
</dbReference>
<keyword evidence="2 11" id="KW-0820">tRNA-binding</keyword>
<dbReference type="Gene3D" id="6.10.250.550">
    <property type="match status" value="1"/>
</dbReference>
<evidence type="ECO:0000256" key="12">
    <source>
        <dbReference type="SAM" id="Coils"/>
    </source>
</evidence>
<evidence type="ECO:0000256" key="4">
    <source>
        <dbReference type="ARBA" id="ARBA00022723"/>
    </source>
</evidence>
<accession>W0RIY0</accession>
<dbReference type="InterPro" id="IPR002318">
    <property type="entry name" value="Ala-tRNA-lgiase_IIc"/>
</dbReference>
<dbReference type="FunFam" id="3.30.54.20:FF:000001">
    <property type="entry name" value="Alanine--tRNA ligase"/>
    <property type="match status" value="1"/>
</dbReference>
<keyword evidence="8 11" id="KW-0694">RNA-binding</keyword>
<dbReference type="SUPFAM" id="SSF50447">
    <property type="entry name" value="Translation proteins"/>
    <property type="match status" value="1"/>
</dbReference>
<dbReference type="Pfam" id="PF07973">
    <property type="entry name" value="tRNA_SAD"/>
    <property type="match status" value="1"/>
</dbReference>
<dbReference type="Gene3D" id="2.40.30.130">
    <property type="match status" value="1"/>
</dbReference>
<dbReference type="Gene3D" id="3.30.930.10">
    <property type="entry name" value="Bira Bifunctional Protein, Domain 2"/>
    <property type="match status" value="1"/>
</dbReference>
<dbReference type="SMART" id="SM00863">
    <property type="entry name" value="tRNA_SAD"/>
    <property type="match status" value="1"/>
</dbReference>
<dbReference type="KEGG" id="gba:J421_3522"/>
<dbReference type="PROSITE" id="PS50860">
    <property type="entry name" value="AA_TRNA_LIGASE_II_ALA"/>
    <property type="match status" value="1"/>
</dbReference>
<dbReference type="GO" id="GO:0004813">
    <property type="term" value="F:alanine-tRNA ligase activity"/>
    <property type="evidence" value="ECO:0007669"/>
    <property type="project" value="UniProtKB-UniRule"/>
</dbReference>
<dbReference type="EC" id="6.1.1.7" evidence="11"/>
<feature type="binding site" evidence="11">
    <location>
        <position position="695"/>
    </location>
    <ligand>
        <name>Zn(2+)</name>
        <dbReference type="ChEBI" id="CHEBI:29105"/>
    </ligand>
</feature>
<dbReference type="InterPro" id="IPR018163">
    <property type="entry name" value="Thr/Ala-tRNA-synth_IIc_edit"/>
</dbReference>
<dbReference type="FunFam" id="3.10.310.40:FF:000001">
    <property type="entry name" value="Alanine--tRNA ligase"/>
    <property type="match status" value="1"/>
</dbReference>
<dbReference type="FunCoup" id="W0RIY0">
    <property type="interactions" value="536"/>
</dbReference>
<sequence>MRASEIRSRFLAYFQRHDHVARPSASLVPADDPTLLFTNAGMVPFKKIFLGLEDPPDGKRRATTAQKCVRAGGKHNDLEQVGHTARHHTFFEMLGNFSFGDYFKRDAIAFAWEFVTKDLGIDPKELRVSVFHEDDEARALWREIAGLPDTRIYGLGAKDNFWQMADTGPCGPCTEIYVDLAHLAKDWKFPEGATGEWTDLSRDEVSVDAFVEGAEAGRFLEIWNLVFMQFDRQPDGTLVPLPKPSVDTGAGLERIAAVLQGVTNNYHTDGFAPLIAKVEEVVGRPYTGREAVDAGEAPSYRVLADHARAVAFLLADGVFPSNEGRGYVLRRILRRAVRHAYLLGRTSQPTLYHVVQAVIDTMGDAYPELRQRAQHIVTTTRAEEERFLATIEGGLARFEELAPARTTQERNISGEDAFRLYDTFGFPIDLTELMARERDYTVDIPGFEAALERQRTQSQEERKSRHLGVAADELSDVSAWDRAPEAADVGGAFVGYDGVEIETLVTAVRHLPNGRVAVMLRETPFYAESGGQVSDRGEIVGDGWRVDVDEVRKIDGRIAAVGTLTGALQFGRVTARVPSDRRRDTERNHTATHLLHAALRHQLGEHVHQAGSVVEPDRLRFDFTHHGPVKPEQLDAIEIEVNRGVWAAVPLSIAQKPYQEAVAGGAMALFGEKYGDVVRVVDIPGLSTELCGGTHVRNTAEIGLFRIVSETGVAAGVRRITALTGPKAYELLRERERELAHVAELVKAPLDQAPRRVAALVEERRQLERRLEEAMKGGGASQVQALVSGAQTMGNARLVTAEVSVADVKALQALGDALREVLADGVAVLGARLDDGKATVLAVVGDGLRDRGVRADDVVRRVAAAAGGRGGGKPHMAQAGIPDAGRLGDALREAPELVRPLLEAA</sequence>
<dbReference type="InterPro" id="IPR003156">
    <property type="entry name" value="DHHA1_dom"/>
</dbReference>
<dbReference type="PANTHER" id="PTHR11777">
    <property type="entry name" value="ALANYL-TRNA SYNTHETASE"/>
    <property type="match status" value="1"/>
</dbReference>
<evidence type="ECO:0000256" key="11">
    <source>
        <dbReference type="HAMAP-Rule" id="MF_00036"/>
    </source>
</evidence>
<feature type="coiled-coil region" evidence="12">
    <location>
        <begin position="750"/>
        <end position="777"/>
    </location>
</feature>
<organism evidence="14 15">
    <name type="scientific">Gemmatirosa kalamazoonensis</name>
    <dbReference type="NCBI Taxonomy" id="861299"/>
    <lineage>
        <taxon>Bacteria</taxon>
        <taxon>Pseudomonadati</taxon>
        <taxon>Gemmatimonadota</taxon>
        <taxon>Gemmatimonadia</taxon>
        <taxon>Gemmatimonadales</taxon>
        <taxon>Gemmatimonadaceae</taxon>
        <taxon>Gemmatirosa</taxon>
    </lineage>
</organism>
<evidence type="ECO:0000256" key="1">
    <source>
        <dbReference type="ARBA" id="ARBA00008226"/>
    </source>
</evidence>
<keyword evidence="6 11" id="KW-0862">Zinc</keyword>
<dbReference type="eggNOG" id="COG0013">
    <property type="taxonomic scope" value="Bacteria"/>
</dbReference>
<keyword evidence="11" id="KW-0963">Cytoplasm</keyword>
<dbReference type="GO" id="GO:0008270">
    <property type="term" value="F:zinc ion binding"/>
    <property type="evidence" value="ECO:0007669"/>
    <property type="project" value="UniProtKB-UniRule"/>
</dbReference>
<dbReference type="Gene3D" id="3.30.54.20">
    <property type="match status" value="1"/>
</dbReference>
<dbReference type="InterPro" id="IPR023033">
    <property type="entry name" value="Ala_tRNA_ligase_euk/bac"/>
</dbReference>
<dbReference type="CDD" id="cd00673">
    <property type="entry name" value="AlaRS_core"/>
    <property type="match status" value="1"/>
</dbReference>
<keyword evidence="5 11" id="KW-0547">Nucleotide-binding</keyword>
<dbReference type="GO" id="GO:0005524">
    <property type="term" value="F:ATP binding"/>
    <property type="evidence" value="ECO:0007669"/>
    <property type="project" value="UniProtKB-UniRule"/>
</dbReference>
<keyword evidence="10 11" id="KW-0030">Aminoacyl-tRNA synthetase</keyword>
<feature type="binding site" evidence="11">
    <location>
        <position position="691"/>
    </location>
    <ligand>
        <name>Zn(2+)</name>
        <dbReference type="ChEBI" id="CHEBI:29105"/>
    </ligand>
</feature>
<keyword evidence="15" id="KW-1185">Reference proteome</keyword>
<dbReference type="OrthoDB" id="9803884at2"/>
<dbReference type="NCBIfam" id="TIGR00344">
    <property type="entry name" value="alaS"/>
    <property type="match status" value="1"/>
</dbReference>
<keyword evidence="7 11" id="KW-0067">ATP-binding</keyword>
<dbReference type="PANTHER" id="PTHR11777:SF9">
    <property type="entry name" value="ALANINE--TRNA LIGASE, CYTOPLASMIC"/>
    <property type="match status" value="1"/>
</dbReference>
<dbReference type="Gene3D" id="3.30.980.10">
    <property type="entry name" value="Threonyl-trna Synthetase, Chain A, domain 2"/>
    <property type="match status" value="1"/>
</dbReference>
<dbReference type="Gene3D" id="3.10.310.40">
    <property type="match status" value="1"/>
</dbReference>
<comment type="function">
    <text evidence="11">Catalyzes the attachment of alanine to tRNA(Ala) in a two-step reaction: alanine is first activated by ATP to form Ala-AMP and then transferred to the acceptor end of tRNA(Ala). Also edits incorrectly charged Ser-tRNA(Ala) and Gly-tRNA(Ala) via its editing domain.</text>
</comment>
<keyword evidence="9 11" id="KW-0648">Protein biosynthesis</keyword>
<dbReference type="InterPro" id="IPR012947">
    <property type="entry name" value="tRNA_SAD"/>
</dbReference>
<dbReference type="GO" id="GO:0006419">
    <property type="term" value="P:alanyl-tRNA aminoacylation"/>
    <property type="evidence" value="ECO:0007669"/>
    <property type="project" value="UniProtKB-UniRule"/>
</dbReference>
<evidence type="ECO:0000256" key="5">
    <source>
        <dbReference type="ARBA" id="ARBA00022741"/>
    </source>
</evidence>
<dbReference type="InParanoid" id="W0RIY0"/>
<evidence type="ECO:0000256" key="2">
    <source>
        <dbReference type="ARBA" id="ARBA00022555"/>
    </source>
</evidence>
<dbReference type="RefSeq" id="WP_025412518.1">
    <property type="nucleotide sequence ID" value="NZ_CP007128.1"/>
</dbReference>
<comment type="subcellular location">
    <subcellularLocation>
        <location evidence="11">Cytoplasm</location>
    </subcellularLocation>
</comment>
<dbReference type="GO" id="GO:0002161">
    <property type="term" value="F:aminoacyl-tRNA deacylase activity"/>
    <property type="evidence" value="ECO:0007669"/>
    <property type="project" value="TreeGrafter"/>
</dbReference>
<evidence type="ECO:0000256" key="9">
    <source>
        <dbReference type="ARBA" id="ARBA00022917"/>
    </source>
</evidence>
<dbReference type="SUPFAM" id="SSF55186">
    <property type="entry name" value="ThrRS/AlaRS common domain"/>
    <property type="match status" value="1"/>
</dbReference>
<dbReference type="InterPro" id="IPR018164">
    <property type="entry name" value="Ala-tRNA-synth_IIc_N"/>
</dbReference>
<dbReference type="AlphaFoldDB" id="W0RIY0"/>
<comment type="similarity">
    <text evidence="1 11">Belongs to the class-II aminoacyl-tRNA synthetase family.</text>
</comment>
<dbReference type="HOGENOM" id="CLU_004485_1_1_0"/>
<evidence type="ECO:0000313" key="15">
    <source>
        <dbReference type="Proteomes" id="UP000019151"/>
    </source>
</evidence>
<dbReference type="Pfam" id="PF01411">
    <property type="entry name" value="tRNA-synt_2c"/>
    <property type="match status" value="1"/>
</dbReference>
<reference evidence="14 15" key="1">
    <citation type="journal article" date="2014" name="Genome Announc.">
        <title>Genome Sequence and Methylome of Soil Bacterium Gemmatirosa kalamazoonensis KBS708T, a Member of the Rarely Cultivated Gemmatimonadetes Phylum.</title>
        <authorList>
            <person name="Debruyn J.M."/>
            <person name="Radosevich M."/>
            <person name="Wommack K.E."/>
            <person name="Polson S.W."/>
            <person name="Hauser L.J."/>
            <person name="Fawaz M.N."/>
            <person name="Korlach J."/>
            <person name="Tsai Y.C."/>
        </authorList>
    </citation>
    <scope>NUCLEOTIDE SEQUENCE [LARGE SCALE GENOMIC DNA]</scope>
    <source>
        <strain evidence="14 15">KBS708</strain>
    </source>
</reference>
<dbReference type="Pfam" id="PF02272">
    <property type="entry name" value="DHHA1"/>
    <property type="match status" value="1"/>
</dbReference>
<dbReference type="InterPro" id="IPR018165">
    <property type="entry name" value="Ala-tRNA-synth_IIc_core"/>
</dbReference>
<dbReference type="PRINTS" id="PR00980">
    <property type="entry name" value="TRNASYNTHALA"/>
</dbReference>
<dbReference type="GO" id="GO:0005829">
    <property type="term" value="C:cytosol"/>
    <property type="evidence" value="ECO:0007669"/>
    <property type="project" value="TreeGrafter"/>
</dbReference>
<dbReference type="HAMAP" id="MF_00036_B">
    <property type="entry name" value="Ala_tRNA_synth_B"/>
    <property type="match status" value="1"/>
</dbReference>
<feature type="binding site" evidence="11">
    <location>
        <position position="589"/>
    </location>
    <ligand>
        <name>Zn(2+)</name>
        <dbReference type="ChEBI" id="CHEBI:29105"/>
    </ligand>
</feature>
<evidence type="ECO:0000313" key="14">
    <source>
        <dbReference type="EMBL" id="AHG91059.1"/>
    </source>
</evidence>
<evidence type="ECO:0000256" key="8">
    <source>
        <dbReference type="ARBA" id="ARBA00022884"/>
    </source>
</evidence>
<name>W0RIY0_9BACT</name>
<dbReference type="SUPFAM" id="SSF55681">
    <property type="entry name" value="Class II aaRS and biotin synthetases"/>
    <property type="match status" value="1"/>
</dbReference>
<dbReference type="STRING" id="861299.J421_3522"/>
<dbReference type="PATRIC" id="fig|861299.3.peg.3574"/>
<dbReference type="SUPFAM" id="SSF101353">
    <property type="entry name" value="Putative anticodon-binding domain of alanyl-tRNA synthetase (AlaRS)"/>
    <property type="match status" value="1"/>
</dbReference>
<dbReference type="Proteomes" id="UP000019151">
    <property type="component" value="Chromosome"/>
</dbReference>
<proteinExistence type="inferred from homology"/>
<dbReference type="FunFam" id="3.30.980.10:FF:000004">
    <property type="entry name" value="Alanine--tRNA ligase, cytoplasmic"/>
    <property type="match status" value="1"/>
</dbReference>
<dbReference type="InterPro" id="IPR045864">
    <property type="entry name" value="aa-tRNA-synth_II/BPL/LPL"/>
</dbReference>
<dbReference type="EMBL" id="CP007128">
    <property type="protein sequence ID" value="AHG91059.1"/>
    <property type="molecule type" value="Genomic_DNA"/>
</dbReference>
<dbReference type="InterPro" id="IPR018162">
    <property type="entry name" value="Ala-tRNA-ligase_IIc_anticod-bd"/>
</dbReference>
<keyword evidence="4 11" id="KW-0479">Metal-binding</keyword>
<gene>
    <name evidence="11" type="primary">alaS</name>
    <name evidence="14" type="ORF">J421_3522</name>
</gene>
<dbReference type="GO" id="GO:0000049">
    <property type="term" value="F:tRNA binding"/>
    <property type="evidence" value="ECO:0007669"/>
    <property type="project" value="UniProtKB-KW"/>
</dbReference>
<keyword evidence="12" id="KW-0175">Coiled coil</keyword>
<comment type="domain">
    <text evidence="11">Consists of three domains; the N-terminal catalytic domain, the editing domain and the C-terminal C-Ala domain. The editing domain removes incorrectly charged amino acids, while the C-Ala domain, along with tRNA(Ala), serves as a bridge to cooperatively bring together the editing and aminoacylation centers thus stimulating deacylation of misacylated tRNAs.</text>
</comment>
<evidence type="ECO:0000259" key="13">
    <source>
        <dbReference type="PROSITE" id="PS50860"/>
    </source>
</evidence>
<dbReference type="FunFam" id="3.30.930.10:FF:000004">
    <property type="entry name" value="Alanine--tRNA ligase"/>
    <property type="match status" value="1"/>
</dbReference>
<evidence type="ECO:0000256" key="6">
    <source>
        <dbReference type="ARBA" id="ARBA00022833"/>
    </source>
</evidence>
<evidence type="ECO:0000256" key="3">
    <source>
        <dbReference type="ARBA" id="ARBA00022598"/>
    </source>
</evidence>
<dbReference type="InterPro" id="IPR009000">
    <property type="entry name" value="Transl_B-barrel_sf"/>
</dbReference>
<evidence type="ECO:0000256" key="7">
    <source>
        <dbReference type="ARBA" id="ARBA00022840"/>
    </source>
</evidence>
<comment type="cofactor">
    <cofactor evidence="11">
        <name>Zn(2+)</name>
        <dbReference type="ChEBI" id="CHEBI:29105"/>
    </cofactor>
    <text evidence="11">Binds 1 zinc ion per subunit.</text>
</comment>
<feature type="domain" description="Alanyl-transfer RNA synthetases family profile" evidence="13">
    <location>
        <begin position="1"/>
        <end position="734"/>
    </location>
</feature>
<evidence type="ECO:0000256" key="10">
    <source>
        <dbReference type="ARBA" id="ARBA00023146"/>
    </source>
</evidence>